<dbReference type="NCBIfam" id="TIGR00278">
    <property type="entry name" value="membrane protein insertion efficiency factor YidD"/>
    <property type="match status" value="1"/>
</dbReference>
<dbReference type="Proteomes" id="UP001520878">
    <property type="component" value="Unassembled WGS sequence"/>
</dbReference>
<dbReference type="Pfam" id="PF01809">
    <property type="entry name" value="YidD"/>
    <property type="match status" value="1"/>
</dbReference>
<comment type="subcellular location">
    <subcellularLocation>
        <location evidence="1">Cell membrane</location>
        <topology evidence="1">Peripheral membrane protein</topology>
        <orientation evidence="1">Cytoplasmic side</orientation>
    </subcellularLocation>
</comment>
<feature type="region of interest" description="Disordered" evidence="2">
    <location>
        <begin position="76"/>
        <end position="101"/>
    </location>
</feature>
<dbReference type="InterPro" id="IPR002696">
    <property type="entry name" value="Membr_insert_effic_factor_YidD"/>
</dbReference>
<dbReference type="HAMAP" id="MF_00386">
    <property type="entry name" value="UPF0161_YidD"/>
    <property type="match status" value="1"/>
</dbReference>
<organism evidence="3 4">
    <name type="scientific">Fluctibacter halophilus</name>
    <dbReference type="NCBI Taxonomy" id="226011"/>
    <lineage>
        <taxon>Bacteria</taxon>
        <taxon>Pseudomonadati</taxon>
        <taxon>Pseudomonadota</taxon>
        <taxon>Gammaproteobacteria</taxon>
        <taxon>Alteromonadales</taxon>
        <taxon>Alteromonadaceae</taxon>
        <taxon>Fluctibacter</taxon>
    </lineage>
</organism>
<dbReference type="RefSeq" id="WP_229160752.1">
    <property type="nucleotide sequence ID" value="NZ_JAJEWP010000003.1"/>
</dbReference>
<reference evidence="3 4" key="1">
    <citation type="submission" date="2021-10" db="EMBL/GenBank/DDBJ databases">
        <title>Draft genome of Aestuariibacter halophilus JC2043.</title>
        <authorList>
            <person name="Emsley S.A."/>
            <person name="Pfannmuller K.M."/>
            <person name="Ushijima B."/>
            <person name="Saw J.H."/>
            <person name="Videau P."/>
        </authorList>
    </citation>
    <scope>NUCLEOTIDE SEQUENCE [LARGE SCALE GENOMIC DNA]</scope>
    <source>
        <strain evidence="3 4">JC2043</strain>
    </source>
</reference>
<dbReference type="PANTHER" id="PTHR33383">
    <property type="entry name" value="MEMBRANE PROTEIN INSERTION EFFICIENCY FACTOR-RELATED"/>
    <property type="match status" value="1"/>
</dbReference>
<keyword evidence="1" id="KW-0472">Membrane</keyword>
<gene>
    <name evidence="3" type="primary">yidD</name>
    <name evidence="3" type="ORF">LJ739_11810</name>
</gene>
<evidence type="ECO:0000313" key="3">
    <source>
        <dbReference type="EMBL" id="MCC2616927.1"/>
    </source>
</evidence>
<dbReference type="SMART" id="SM01234">
    <property type="entry name" value="Haemolytic"/>
    <property type="match status" value="1"/>
</dbReference>
<accession>A0ABS8G8M4</accession>
<keyword evidence="1" id="KW-1003">Cell membrane</keyword>
<comment type="function">
    <text evidence="1">Could be involved in insertion of integral membrane proteins into the membrane.</text>
</comment>
<evidence type="ECO:0000256" key="1">
    <source>
        <dbReference type="HAMAP-Rule" id="MF_00386"/>
    </source>
</evidence>
<protein>
    <recommendedName>
        <fullName evidence="1">Putative membrane protein insertion efficiency factor</fullName>
    </recommendedName>
</protein>
<keyword evidence="4" id="KW-1185">Reference proteome</keyword>
<proteinExistence type="inferred from homology"/>
<evidence type="ECO:0000313" key="4">
    <source>
        <dbReference type="Proteomes" id="UP001520878"/>
    </source>
</evidence>
<comment type="similarity">
    <text evidence="1">Belongs to the UPF0161 family.</text>
</comment>
<comment type="caution">
    <text evidence="3">The sequence shown here is derived from an EMBL/GenBank/DDBJ whole genome shotgun (WGS) entry which is preliminary data.</text>
</comment>
<evidence type="ECO:0000256" key="2">
    <source>
        <dbReference type="SAM" id="MobiDB-lite"/>
    </source>
</evidence>
<name>A0ABS8G8M4_9ALTE</name>
<feature type="compositionally biased region" description="Basic and acidic residues" evidence="2">
    <location>
        <begin position="92"/>
        <end position="101"/>
    </location>
</feature>
<dbReference type="EMBL" id="JAJEWP010000003">
    <property type="protein sequence ID" value="MCC2616927.1"/>
    <property type="molecule type" value="Genomic_DNA"/>
</dbReference>
<sequence length="101" mass="11274">MEKISQALRRLSIGLIHVYQRWISPLLGPHCRFHPTCSHYAVEAINRHGFAIGGWLTVKRILKCHPLHPGGVDPVPDKASSTTCCHAPSSDHTAHQEHDKN</sequence>
<dbReference type="PANTHER" id="PTHR33383:SF1">
    <property type="entry name" value="MEMBRANE PROTEIN INSERTION EFFICIENCY FACTOR-RELATED"/>
    <property type="match status" value="1"/>
</dbReference>